<dbReference type="GO" id="GO:0016747">
    <property type="term" value="F:acyltransferase activity, transferring groups other than amino-acyl groups"/>
    <property type="evidence" value="ECO:0007669"/>
    <property type="project" value="InterPro"/>
</dbReference>
<keyword evidence="1" id="KW-0812">Transmembrane</keyword>
<keyword evidence="4" id="KW-1185">Reference proteome</keyword>
<proteinExistence type="predicted"/>
<reference evidence="3 4" key="1">
    <citation type="submission" date="2019-09" db="EMBL/GenBank/DDBJ databases">
        <title>Bacillus ochoae sp. nov., Paenibacillus whitsoniae sp. nov., Paenibacillus spiritus sp. nov. Isolated from the Mars Exploration Rover during spacecraft assembly.</title>
        <authorList>
            <person name="Seuylemezian A."/>
            <person name="Vaishampayan P."/>
        </authorList>
    </citation>
    <scope>NUCLEOTIDE SEQUENCE [LARGE SCALE GENOMIC DNA]</scope>
    <source>
        <strain evidence="3 4">MER_111</strain>
    </source>
</reference>
<dbReference type="SUPFAM" id="SSF55729">
    <property type="entry name" value="Acyl-CoA N-acyltransferases (Nat)"/>
    <property type="match status" value="1"/>
</dbReference>
<dbReference type="Gene3D" id="3.40.630.30">
    <property type="match status" value="1"/>
</dbReference>
<accession>A0A5J5G9G7</accession>
<dbReference type="AlphaFoldDB" id="A0A5J5G9G7"/>
<dbReference type="PROSITE" id="PS51186">
    <property type="entry name" value="GNAT"/>
    <property type="match status" value="1"/>
</dbReference>
<dbReference type="CDD" id="cd04301">
    <property type="entry name" value="NAT_SF"/>
    <property type="match status" value="1"/>
</dbReference>
<dbReference type="OrthoDB" id="5291446at2"/>
<comment type="caution">
    <text evidence="3">The sequence shown here is derived from an EMBL/GenBank/DDBJ whole genome shotgun (WGS) entry which is preliminary data.</text>
</comment>
<dbReference type="Proteomes" id="UP000367750">
    <property type="component" value="Unassembled WGS sequence"/>
</dbReference>
<keyword evidence="3" id="KW-0808">Transferase</keyword>
<dbReference type="Pfam" id="PF13527">
    <property type="entry name" value="Acetyltransf_9"/>
    <property type="match status" value="1"/>
</dbReference>
<feature type="domain" description="N-acetyltransferase" evidence="2">
    <location>
        <begin position="40"/>
        <end position="189"/>
    </location>
</feature>
<feature type="transmembrane region" description="Helical" evidence="1">
    <location>
        <begin position="12"/>
        <end position="32"/>
    </location>
</feature>
<dbReference type="InterPro" id="IPR000182">
    <property type="entry name" value="GNAT_dom"/>
</dbReference>
<evidence type="ECO:0000313" key="4">
    <source>
        <dbReference type="Proteomes" id="UP000367750"/>
    </source>
</evidence>
<dbReference type="EMBL" id="VYKK01000013">
    <property type="protein sequence ID" value="KAA9004668.1"/>
    <property type="molecule type" value="Genomic_DNA"/>
</dbReference>
<name>A0A5J5G9G7_9BACL</name>
<gene>
    <name evidence="3" type="ORF">F4V43_10105</name>
</gene>
<evidence type="ECO:0000256" key="1">
    <source>
        <dbReference type="SAM" id="Phobius"/>
    </source>
</evidence>
<organism evidence="3 4">
    <name type="scientific">Paenibacillus spiritus</name>
    <dbReference type="NCBI Taxonomy" id="2496557"/>
    <lineage>
        <taxon>Bacteria</taxon>
        <taxon>Bacillati</taxon>
        <taxon>Bacillota</taxon>
        <taxon>Bacilli</taxon>
        <taxon>Bacillales</taxon>
        <taxon>Paenibacillaceae</taxon>
        <taxon>Paenibacillus</taxon>
    </lineage>
</organism>
<evidence type="ECO:0000313" key="3">
    <source>
        <dbReference type="EMBL" id="KAA9004668.1"/>
    </source>
</evidence>
<protein>
    <submittedName>
        <fullName evidence="3">GNAT family N-acetyltransferase</fullName>
    </submittedName>
</protein>
<keyword evidence="1" id="KW-1133">Transmembrane helix</keyword>
<evidence type="ECO:0000259" key="2">
    <source>
        <dbReference type="PROSITE" id="PS51186"/>
    </source>
</evidence>
<dbReference type="PROSITE" id="PS51257">
    <property type="entry name" value="PROKAR_LIPOPROTEIN"/>
    <property type="match status" value="1"/>
</dbReference>
<keyword evidence="1" id="KW-0472">Membrane</keyword>
<sequence>MRHVHQSRLSIWTGFVMFVITHVILGCAKKFYSLGGYTQMQYRLIRPEELPQAAALADSVFRKEGDRSMGELFPSIFRPGLVHSYAAWDEDGTLAAFMGLVPSTVQAGPVALRAFSIGSVCTAPAYRNRGLAGTLLALCQKHARRAGAALIFVSGERSLYERAGCVPFGRAARVRLHPEAAASLAAAAEDEDRLLRPMQPEDLHAVCELLTAREAGFAASAGELAAELGAGALAGAMGLTPRTLVAVREGRVEGFLAAALPAAVPGAPADPARGDAAPSDGAAVEWAGRPEAVAALLAKAALCSGAALEVPVPWHEHRLLALLREAGAAAAFGGNAGTVCAASRAELLRQAVPAEADRAAVEAAAPGDRELLSVLFDPDSPLRAAADGLPPALPLPYLYGLHFV</sequence>
<dbReference type="InterPro" id="IPR016181">
    <property type="entry name" value="Acyl_CoA_acyltransferase"/>
</dbReference>